<evidence type="ECO:0000256" key="3">
    <source>
        <dbReference type="PROSITE-ProRule" id="PRU00023"/>
    </source>
</evidence>
<sequence>MTCKGVYPSGLAKLGSAQRLSSISARLYIVIVQSHVQPCVTLAVPGIYLDRPPKLVADSLATIDAIFLCGTARYTANVHEGRKNFACDKCERKYRSKLDLSRHQKSVHEGCKDYGCDRYDVNYVDELGFSHFHAACKVGHYLAAKKFLESGQDLNCIMPETGDSPLHLAVRSPFGNESQELNRFLLESGANPNLPNAHGLTPLHNACQRPLAWTSYYLMQTLFEHSIDEYQPLQVDAQDKWGNTPLHYLLSQISACVDLEILLTKGPNPNFVNKNGSTPLHIICKKNQLFYEENLSKVFFKIYSDMQQTIQAFDKTIDSAQSWSRGSPIPRQRRTYTSL</sequence>
<dbReference type="PROSITE" id="PS50088">
    <property type="entry name" value="ANK_REPEAT"/>
    <property type="match status" value="1"/>
</dbReference>
<dbReference type="InterPro" id="IPR036236">
    <property type="entry name" value="Znf_C2H2_sf"/>
</dbReference>
<feature type="repeat" description="ANK" evidence="3">
    <location>
        <begin position="161"/>
        <end position="197"/>
    </location>
</feature>
<keyword evidence="1" id="KW-0677">Repeat</keyword>
<name>A0A6H5ILD3_9HYME</name>
<reference evidence="6 7" key="1">
    <citation type="submission" date="2020-02" db="EMBL/GenBank/DDBJ databases">
        <authorList>
            <person name="Ferguson B K."/>
        </authorList>
    </citation>
    <scope>NUCLEOTIDE SEQUENCE [LARGE SCALE GENOMIC DNA]</scope>
</reference>
<gene>
    <name evidence="6" type="ORF">TBRA_LOCUS9772</name>
</gene>
<keyword evidence="2 3" id="KW-0040">ANK repeat</keyword>
<keyword evidence="7" id="KW-1185">Reference proteome</keyword>
<dbReference type="OrthoDB" id="5406014at2759"/>
<dbReference type="GO" id="GO:0003950">
    <property type="term" value="F:NAD+ poly-ADP-ribosyltransferase activity"/>
    <property type="evidence" value="ECO:0007669"/>
    <property type="project" value="TreeGrafter"/>
</dbReference>
<dbReference type="InterPro" id="IPR051637">
    <property type="entry name" value="Ank_repeat_dom-contain_49"/>
</dbReference>
<dbReference type="GO" id="GO:0005737">
    <property type="term" value="C:cytoplasm"/>
    <property type="evidence" value="ECO:0007669"/>
    <property type="project" value="TreeGrafter"/>
</dbReference>
<keyword evidence="4" id="KW-0863">Zinc-finger</keyword>
<dbReference type="PROSITE" id="PS50157">
    <property type="entry name" value="ZINC_FINGER_C2H2_2"/>
    <property type="match status" value="1"/>
</dbReference>
<dbReference type="GO" id="GO:0008270">
    <property type="term" value="F:zinc ion binding"/>
    <property type="evidence" value="ECO:0007669"/>
    <property type="project" value="UniProtKB-KW"/>
</dbReference>
<dbReference type="PROSITE" id="PS50297">
    <property type="entry name" value="ANK_REP_REGION"/>
    <property type="match status" value="1"/>
</dbReference>
<dbReference type="Gene3D" id="1.25.40.20">
    <property type="entry name" value="Ankyrin repeat-containing domain"/>
    <property type="match status" value="1"/>
</dbReference>
<evidence type="ECO:0000256" key="1">
    <source>
        <dbReference type="ARBA" id="ARBA00022737"/>
    </source>
</evidence>
<dbReference type="PANTHER" id="PTHR24180:SF45">
    <property type="entry name" value="POLY [ADP-RIBOSE] POLYMERASE TANKYRASE"/>
    <property type="match status" value="1"/>
</dbReference>
<evidence type="ECO:0000259" key="5">
    <source>
        <dbReference type="PROSITE" id="PS50157"/>
    </source>
</evidence>
<dbReference type="EMBL" id="CADCXV010000882">
    <property type="protein sequence ID" value="CAB0037973.1"/>
    <property type="molecule type" value="Genomic_DNA"/>
</dbReference>
<evidence type="ECO:0000256" key="2">
    <source>
        <dbReference type="ARBA" id="ARBA00023043"/>
    </source>
</evidence>
<dbReference type="Pfam" id="PF12796">
    <property type="entry name" value="Ank_2"/>
    <property type="match status" value="1"/>
</dbReference>
<keyword evidence="4" id="KW-0862">Zinc</keyword>
<dbReference type="SUPFAM" id="SSF57667">
    <property type="entry name" value="beta-beta-alpha zinc fingers"/>
    <property type="match status" value="1"/>
</dbReference>
<dbReference type="SMART" id="SM00248">
    <property type="entry name" value="ANK"/>
    <property type="match status" value="5"/>
</dbReference>
<dbReference type="GO" id="GO:0090263">
    <property type="term" value="P:positive regulation of canonical Wnt signaling pathway"/>
    <property type="evidence" value="ECO:0007669"/>
    <property type="project" value="TreeGrafter"/>
</dbReference>
<dbReference type="Proteomes" id="UP000479190">
    <property type="component" value="Unassembled WGS sequence"/>
</dbReference>
<keyword evidence="4" id="KW-0479">Metal-binding</keyword>
<protein>
    <recommendedName>
        <fullName evidence="5">C2H2-type domain-containing protein</fullName>
    </recommendedName>
</protein>
<dbReference type="InterPro" id="IPR002110">
    <property type="entry name" value="Ankyrin_rpt"/>
</dbReference>
<feature type="domain" description="C2H2-type" evidence="5">
    <location>
        <begin position="85"/>
        <end position="113"/>
    </location>
</feature>
<dbReference type="PROSITE" id="PS00028">
    <property type="entry name" value="ZINC_FINGER_C2H2_1"/>
    <property type="match status" value="1"/>
</dbReference>
<dbReference type="GO" id="GO:1904355">
    <property type="term" value="P:positive regulation of telomere capping"/>
    <property type="evidence" value="ECO:0007669"/>
    <property type="project" value="TreeGrafter"/>
</dbReference>
<dbReference type="SMART" id="SM00355">
    <property type="entry name" value="ZnF_C2H2"/>
    <property type="match status" value="1"/>
</dbReference>
<proteinExistence type="predicted"/>
<dbReference type="InterPro" id="IPR013087">
    <property type="entry name" value="Znf_C2H2_type"/>
</dbReference>
<accession>A0A6H5ILD3</accession>
<dbReference type="GO" id="GO:0070198">
    <property type="term" value="P:protein localization to chromosome, telomeric region"/>
    <property type="evidence" value="ECO:0007669"/>
    <property type="project" value="TreeGrafter"/>
</dbReference>
<dbReference type="PANTHER" id="PTHR24180">
    <property type="entry name" value="CYCLIN-DEPENDENT KINASE INHIBITOR 2C-RELATED"/>
    <property type="match status" value="1"/>
</dbReference>
<dbReference type="SUPFAM" id="SSF48403">
    <property type="entry name" value="Ankyrin repeat"/>
    <property type="match status" value="1"/>
</dbReference>
<dbReference type="InterPro" id="IPR036770">
    <property type="entry name" value="Ankyrin_rpt-contain_sf"/>
</dbReference>
<dbReference type="AlphaFoldDB" id="A0A6H5ILD3"/>
<evidence type="ECO:0000313" key="6">
    <source>
        <dbReference type="EMBL" id="CAB0037973.1"/>
    </source>
</evidence>
<evidence type="ECO:0000313" key="7">
    <source>
        <dbReference type="Proteomes" id="UP000479190"/>
    </source>
</evidence>
<dbReference type="Gene3D" id="3.30.160.60">
    <property type="entry name" value="Classic Zinc Finger"/>
    <property type="match status" value="1"/>
</dbReference>
<evidence type="ECO:0000256" key="4">
    <source>
        <dbReference type="PROSITE-ProRule" id="PRU00042"/>
    </source>
</evidence>
<organism evidence="6 7">
    <name type="scientific">Trichogramma brassicae</name>
    <dbReference type="NCBI Taxonomy" id="86971"/>
    <lineage>
        <taxon>Eukaryota</taxon>
        <taxon>Metazoa</taxon>
        <taxon>Ecdysozoa</taxon>
        <taxon>Arthropoda</taxon>
        <taxon>Hexapoda</taxon>
        <taxon>Insecta</taxon>
        <taxon>Pterygota</taxon>
        <taxon>Neoptera</taxon>
        <taxon>Endopterygota</taxon>
        <taxon>Hymenoptera</taxon>
        <taxon>Apocrita</taxon>
        <taxon>Proctotrupomorpha</taxon>
        <taxon>Chalcidoidea</taxon>
        <taxon>Trichogrammatidae</taxon>
        <taxon>Trichogramma</taxon>
    </lineage>
</organism>
<dbReference type="GO" id="GO:0005634">
    <property type="term" value="C:nucleus"/>
    <property type="evidence" value="ECO:0007669"/>
    <property type="project" value="TreeGrafter"/>
</dbReference>